<organism evidence="2">
    <name type="scientific">uncultured organism</name>
    <dbReference type="NCBI Taxonomy" id="155900"/>
    <lineage>
        <taxon>unclassified sequences</taxon>
        <taxon>environmental samples</taxon>
    </lineage>
</organism>
<protein>
    <submittedName>
        <fullName evidence="2">Multidrug resistance protein MdtA</fullName>
    </submittedName>
</protein>
<dbReference type="PANTHER" id="PTHR30469">
    <property type="entry name" value="MULTIDRUG RESISTANCE PROTEIN MDTA"/>
    <property type="match status" value="1"/>
</dbReference>
<evidence type="ECO:0000256" key="1">
    <source>
        <dbReference type="SAM" id="Coils"/>
    </source>
</evidence>
<dbReference type="GO" id="GO:1990281">
    <property type="term" value="C:efflux pump complex"/>
    <property type="evidence" value="ECO:0007669"/>
    <property type="project" value="TreeGrafter"/>
</dbReference>
<gene>
    <name evidence="2" type="primary">mdtA_2</name>
    <name evidence="2" type="ORF">KBTEX_03161</name>
</gene>
<dbReference type="GO" id="GO:0015562">
    <property type="term" value="F:efflux transmembrane transporter activity"/>
    <property type="evidence" value="ECO:0007669"/>
    <property type="project" value="TreeGrafter"/>
</dbReference>
<dbReference type="Gene3D" id="2.40.50.100">
    <property type="match status" value="1"/>
</dbReference>
<dbReference type="PANTHER" id="PTHR30469:SF38">
    <property type="entry name" value="HLYD FAMILY SECRETION PROTEIN"/>
    <property type="match status" value="1"/>
</dbReference>
<dbReference type="EMBL" id="MN079174">
    <property type="protein sequence ID" value="QEA06820.1"/>
    <property type="molecule type" value="Genomic_DNA"/>
</dbReference>
<keyword evidence="1" id="KW-0175">Coiled coil</keyword>
<dbReference type="Gene3D" id="2.40.30.170">
    <property type="match status" value="1"/>
</dbReference>
<evidence type="ECO:0000313" key="2">
    <source>
        <dbReference type="EMBL" id="QEA06820.1"/>
    </source>
</evidence>
<proteinExistence type="predicted"/>
<dbReference type="AlphaFoldDB" id="A0A5B8RDA0"/>
<accession>A0A5B8RDA0</accession>
<name>A0A5B8RDA0_9ZZZZ</name>
<dbReference type="SUPFAM" id="SSF111369">
    <property type="entry name" value="HlyD-like secretion proteins"/>
    <property type="match status" value="1"/>
</dbReference>
<dbReference type="Gene3D" id="1.10.287.470">
    <property type="entry name" value="Helix hairpin bin"/>
    <property type="match status" value="1"/>
</dbReference>
<feature type="coiled-coil region" evidence="1">
    <location>
        <begin position="68"/>
        <end position="182"/>
    </location>
</feature>
<dbReference type="Gene3D" id="2.40.420.20">
    <property type="match status" value="1"/>
</dbReference>
<sequence length="409" mass="45648">MSIIEVKALPFQLEARGRGVARPPEIWQATANVSGRVVGRHPRLESGNILSKGTQLLALDPTRYRLAIASAEAELAQLEAEKRQLNAEAANNRQLLELERDRLNLAERELDRFQRLAEENQISQSELDQQRRATLAQRLSVAKLENELTLIPHRRKQLQAKQEQARTRVDQAQEDLADTRFESPYDLRVSQVAVELHDQVSRGQKLFEAYSIEATEVEAHFPLPMLRRVVGAVARADAPPQALGPHDKLALSDIRAEVVLVGDDDVRWPARVARIASGLDPNTRTVRVVVSVDAPYEKAAPPQRPALQPGMYVRVRLTVSSPEPRMVIPVSAVHDNQVYLVTGENRLARQSVRVAFQQSDLAIIEEGLPPDARVIVDDPIPAIDGMPVTPRRDKGLERALRARARGEES</sequence>
<reference evidence="2" key="1">
    <citation type="submission" date="2019-06" db="EMBL/GenBank/DDBJ databases">
        <authorList>
            <person name="Murdoch R.W."/>
            <person name="Fathepure B."/>
        </authorList>
    </citation>
    <scope>NUCLEOTIDE SEQUENCE</scope>
</reference>